<dbReference type="RefSeq" id="WP_204776491.1">
    <property type="nucleotide sequence ID" value="NZ_JACJJQ010000019.1"/>
</dbReference>
<name>A0ABS2EPW2_9LACO</name>
<feature type="transmembrane region" description="Helical" evidence="5">
    <location>
        <begin position="32"/>
        <end position="50"/>
    </location>
</feature>
<keyword evidence="4" id="KW-0572">Peptidoglycan-anchor</keyword>
<evidence type="ECO:0000256" key="5">
    <source>
        <dbReference type="SAM" id="Phobius"/>
    </source>
</evidence>
<evidence type="ECO:0000313" key="7">
    <source>
        <dbReference type="EMBL" id="MBM6754131.1"/>
    </source>
</evidence>
<evidence type="ECO:0000259" key="6">
    <source>
        <dbReference type="PROSITE" id="PS50847"/>
    </source>
</evidence>
<dbReference type="NCBIfam" id="TIGR01167">
    <property type="entry name" value="LPXTG_anchor"/>
    <property type="match status" value="1"/>
</dbReference>
<reference evidence="7 8" key="1">
    <citation type="journal article" date="2021" name="Sci. Rep.">
        <title>The distribution of antibiotic resistance genes in chicken gut microbiota commensals.</title>
        <authorList>
            <person name="Juricova H."/>
            <person name="Matiasovicova J."/>
            <person name="Kubasova T."/>
            <person name="Cejkova D."/>
            <person name="Rychlik I."/>
        </authorList>
    </citation>
    <scope>NUCLEOTIDE SEQUENCE [LARGE SCALE GENOMIC DNA]</scope>
    <source>
        <strain evidence="7 8">An810</strain>
    </source>
</reference>
<dbReference type="PROSITE" id="PS50847">
    <property type="entry name" value="GRAM_POS_ANCHORING"/>
    <property type="match status" value="1"/>
</dbReference>
<dbReference type="Pfam" id="PF00746">
    <property type="entry name" value="Gram_pos_anchor"/>
    <property type="match status" value="1"/>
</dbReference>
<dbReference type="Proteomes" id="UP000776629">
    <property type="component" value="Unassembled WGS sequence"/>
</dbReference>
<protein>
    <submittedName>
        <fullName evidence="7">LPXTG cell wall anchor domain-containing protein</fullName>
    </submittedName>
</protein>
<sequence length="55" mass="5641">MNVNFGPTMTLAAYQQAQATALPQTGNAATNSMTVLGLALAGMLFGGVGLKKQRN</sequence>
<keyword evidence="3" id="KW-0732">Signal</keyword>
<keyword evidence="8" id="KW-1185">Reference proteome</keyword>
<keyword evidence="1" id="KW-0134">Cell wall</keyword>
<dbReference type="EMBL" id="JACJJQ010000019">
    <property type="protein sequence ID" value="MBM6754131.1"/>
    <property type="molecule type" value="Genomic_DNA"/>
</dbReference>
<evidence type="ECO:0000256" key="1">
    <source>
        <dbReference type="ARBA" id="ARBA00022512"/>
    </source>
</evidence>
<keyword evidence="5" id="KW-0812">Transmembrane</keyword>
<keyword evidence="5" id="KW-1133">Transmembrane helix</keyword>
<evidence type="ECO:0000256" key="3">
    <source>
        <dbReference type="ARBA" id="ARBA00022729"/>
    </source>
</evidence>
<accession>A0ABS2EPW2</accession>
<evidence type="ECO:0000313" key="8">
    <source>
        <dbReference type="Proteomes" id="UP000776629"/>
    </source>
</evidence>
<evidence type="ECO:0000256" key="4">
    <source>
        <dbReference type="ARBA" id="ARBA00023088"/>
    </source>
</evidence>
<keyword evidence="5" id="KW-0472">Membrane</keyword>
<feature type="domain" description="Gram-positive cocci surface proteins LPxTG" evidence="6">
    <location>
        <begin position="22"/>
        <end position="55"/>
    </location>
</feature>
<proteinExistence type="predicted"/>
<dbReference type="InterPro" id="IPR019931">
    <property type="entry name" value="LPXTG_anchor"/>
</dbReference>
<gene>
    <name evidence="7" type="ORF">H5993_05075</name>
</gene>
<keyword evidence="2" id="KW-0964">Secreted</keyword>
<comment type="caution">
    <text evidence="7">The sequence shown here is derived from an EMBL/GenBank/DDBJ whole genome shotgun (WGS) entry which is preliminary data.</text>
</comment>
<organism evidence="7 8">
    <name type="scientific">Limosilactobacillus alvi</name>
    <dbReference type="NCBI Taxonomy" id="990412"/>
    <lineage>
        <taxon>Bacteria</taxon>
        <taxon>Bacillati</taxon>
        <taxon>Bacillota</taxon>
        <taxon>Bacilli</taxon>
        <taxon>Lactobacillales</taxon>
        <taxon>Lactobacillaceae</taxon>
        <taxon>Limosilactobacillus</taxon>
    </lineage>
</organism>
<evidence type="ECO:0000256" key="2">
    <source>
        <dbReference type="ARBA" id="ARBA00022525"/>
    </source>
</evidence>